<proteinExistence type="predicted"/>
<dbReference type="AlphaFoldDB" id="A0A1J5SM74"/>
<reference evidence="1" key="1">
    <citation type="submission" date="2016-10" db="EMBL/GenBank/DDBJ databases">
        <title>Sequence of Gallionella enrichment culture.</title>
        <authorList>
            <person name="Poehlein A."/>
            <person name="Muehling M."/>
            <person name="Daniel R."/>
        </authorList>
    </citation>
    <scope>NUCLEOTIDE SEQUENCE</scope>
</reference>
<accession>A0A1J5SM74</accession>
<gene>
    <name evidence="1" type="ORF">GALL_152340</name>
</gene>
<name>A0A1J5SM74_9ZZZZ</name>
<dbReference type="EMBL" id="MLJW01000072">
    <property type="protein sequence ID" value="OIR02780.1"/>
    <property type="molecule type" value="Genomic_DNA"/>
</dbReference>
<protein>
    <submittedName>
        <fullName evidence="1">Uncharacterized protein</fullName>
    </submittedName>
</protein>
<evidence type="ECO:0000313" key="1">
    <source>
        <dbReference type="EMBL" id="OIR02780.1"/>
    </source>
</evidence>
<comment type="caution">
    <text evidence="1">The sequence shown here is derived from an EMBL/GenBank/DDBJ whole genome shotgun (WGS) entry which is preliminary data.</text>
</comment>
<organism evidence="1">
    <name type="scientific">mine drainage metagenome</name>
    <dbReference type="NCBI Taxonomy" id="410659"/>
    <lineage>
        <taxon>unclassified sequences</taxon>
        <taxon>metagenomes</taxon>
        <taxon>ecological metagenomes</taxon>
    </lineage>
</organism>
<sequence>MKSEKFEQLLGELMDDLADPCIRTAVEAGEYGFRLYQCTGDDGEEFVLVGDAYFARDEWDQAVEMSFQSLGDCGCNLSLQTVDPADAREALELAVTSVEIQAEQLAAVRSDAEAQRL</sequence>